<dbReference type="PANTHER" id="PTHR33050">
    <property type="entry name" value="REVERSE TRANSCRIPTASE DOMAIN-CONTAINING PROTEIN"/>
    <property type="match status" value="1"/>
</dbReference>
<feature type="domain" description="Reverse transcriptase" evidence="3">
    <location>
        <begin position="1"/>
        <end position="137"/>
    </location>
</feature>
<name>A0A6P9ARA5_PANGU</name>
<reference evidence="5" key="1">
    <citation type="submission" date="2025-08" db="UniProtKB">
        <authorList>
            <consortium name="RefSeq"/>
        </authorList>
    </citation>
    <scope>IDENTIFICATION</scope>
    <source>
        <tissue evidence="5">Blood</tissue>
    </source>
</reference>
<organism evidence="4 5">
    <name type="scientific">Pantherophis guttatus</name>
    <name type="common">Corn snake</name>
    <name type="synonym">Elaphe guttata</name>
    <dbReference type="NCBI Taxonomy" id="94885"/>
    <lineage>
        <taxon>Eukaryota</taxon>
        <taxon>Metazoa</taxon>
        <taxon>Chordata</taxon>
        <taxon>Craniata</taxon>
        <taxon>Vertebrata</taxon>
        <taxon>Euteleostomi</taxon>
        <taxon>Lepidosauria</taxon>
        <taxon>Squamata</taxon>
        <taxon>Bifurcata</taxon>
        <taxon>Unidentata</taxon>
        <taxon>Episquamata</taxon>
        <taxon>Toxicofera</taxon>
        <taxon>Serpentes</taxon>
        <taxon>Colubroidea</taxon>
        <taxon>Colubridae</taxon>
        <taxon>Colubrinae</taxon>
        <taxon>Pantherophis</taxon>
    </lineage>
</organism>
<dbReference type="KEGG" id="pgut:117656098"/>
<dbReference type="SUPFAM" id="SSF56672">
    <property type="entry name" value="DNA/RNA polymerases"/>
    <property type="match status" value="1"/>
</dbReference>
<dbReference type="Gene3D" id="3.10.10.10">
    <property type="entry name" value="HIV Type 1 Reverse Transcriptase, subunit A, domain 1"/>
    <property type="match status" value="1"/>
</dbReference>
<evidence type="ECO:0000313" key="5">
    <source>
        <dbReference type="RefSeq" id="XP_034259974.2"/>
    </source>
</evidence>
<dbReference type="OMA" id="EARCHIN"/>
<dbReference type="GO" id="GO:0004523">
    <property type="term" value="F:RNA-DNA hybrid ribonuclease activity"/>
    <property type="evidence" value="ECO:0007669"/>
    <property type="project" value="UniProtKB-EC"/>
</dbReference>
<proteinExistence type="inferred from homology"/>
<dbReference type="PANTHER" id="PTHR33050:SF7">
    <property type="entry name" value="RIBONUCLEASE H"/>
    <property type="match status" value="1"/>
</dbReference>
<evidence type="ECO:0000313" key="4">
    <source>
        <dbReference type="Proteomes" id="UP001652622"/>
    </source>
</evidence>
<sequence length="471" mass="53794">MHTLQTILETLRPGDFLTSINLTEVYLHVPIHPDFRKYLRFHYRGCHYQYAALPFGLSSTPRVFTKIMAALVAHIRSTPLRIQFYLDDILLQSSSLRAVRQDLATTIRIFQDHGFSVNWSKSHLVPTTCLQHLGAVINTVTSTVSLSVDRQTSLCSMALRCISERSSSLLGLSCLMGKMVSTYDIVPWSRLHSRELQWFLLPHQKNRSSTSLRRVSLPPAVISSLRWWTSSALSAPCFFREPTRHITMDASLQGCEAHLKHHLTQGQWSTLERSLPINLLELRAIHLALLHFQNLITSCDVLVLTDNVTAKAHVNRLGGTHSRVLMDEALLLGLWAESHLKSLRADHISGEENSQADALSRHQLDNAEWSLPAHIFRDITLRFGTPEVDLFASRTNHQVPRVIRKVIQEWAEIILLAPRWPRRHWYADLVSLSVDRPWSIPDDQMILLQGPLRHPDPSWYRLTAWRLSGSS</sequence>
<dbReference type="RefSeq" id="XP_034259974.2">
    <property type="nucleotide sequence ID" value="XM_034404083.2"/>
</dbReference>
<dbReference type="InterPro" id="IPR052055">
    <property type="entry name" value="Hepadnavirus_pol/RT"/>
</dbReference>
<evidence type="ECO:0000259" key="3">
    <source>
        <dbReference type="PROSITE" id="PS50878"/>
    </source>
</evidence>
<dbReference type="InterPro" id="IPR043128">
    <property type="entry name" value="Rev_trsase/Diguanyl_cyclase"/>
</dbReference>
<comment type="similarity">
    <text evidence="1">Belongs to the beta type-B retroviral polymerase family. HERV class-II K(HML-2) pol subfamily.</text>
</comment>
<dbReference type="Proteomes" id="UP001652622">
    <property type="component" value="Unplaced"/>
</dbReference>
<dbReference type="GeneID" id="117656098"/>
<dbReference type="InParanoid" id="A0A6P9ARA5"/>
<dbReference type="AlphaFoldDB" id="A0A6P9ARA5"/>
<keyword evidence="4" id="KW-1185">Reference proteome</keyword>
<dbReference type="EC" id="3.1.26.4" evidence="2"/>
<dbReference type="Gene3D" id="3.30.70.270">
    <property type="match status" value="1"/>
</dbReference>
<dbReference type="InterPro" id="IPR043502">
    <property type="entry name" value="DNA/RNA_pol_sf"/>
</dbReference>
<dbReference type="InterPro" id="IPR000477">
    <property type="entry name" value="RT_dom"/>
</dbReference>
<evidence type="ECO:0000256" key="2">
    <source>
        <dbReference type="ARBA" id="ARBA00012180"/>
    </source>
</evidence>
<dbReference type="CDD" id="cd09275">
    <property type="entry name" value="RNase_HI_RT_DIRS1"/>
    <property type="match status" value="1"/>
</dbReference>
<evidence type="ECO:0000256" key="1">
    <source>
        <dbReference type="ARBA" id="ARBA00010879"/>
    </source>
</evidence>
<protein>
    <recommendedName>
        <fullName evidence="2">ribonuclease H</fullName>
        <ecNumber evidence="2">3.1.26.4</ecNumber>
    </recommendedName>
</protein>
<dbReference type="CDD" id="cd03714">
    <property type="entry name" value="RT_DIRS1"/>
    <property type="match status" value="1"/>
</dbReference>
<accession>A0A6P9ARA5</accession>
<gene>
    <name evidence="5" type="primary">LOC117656098</name>
</gene>
<dbReference type="PROSITE" id="PS50878">
    <property type="entry name" value="RT_POL"/>
    <property type="match status" value="1"/>
</dbReference>
<dbReference type="Pfam" id="PF00078">
    <property type="entry name" value="RVT_1"/>
    <property type="match status" value="1"/>
</dbReference>